<protein>
    <submittedName>
        <fullName evidence="2">Uncharacterized protein</fullName>
    </submittedName>
</protein>
<feature type="signal peptide" evidence="1">
    <location>
        <begin position="1"/>
        <end position="23"/>
    </location>
</feature>
<dbReference type="Proteomes" id="UP000441586">
    <property type="component" value="Unassembled WGS sequence"/>
</dbReference>
<evidence type="ECO:0000313" key="2">
    <source>
        <dbReference type="EMBL" id="KAE9628568.1"/>
    </source>
</evidence>
<evidence type="ECO:0000313" key="3">
    <source>
        <dbReference type="Proteomes" id="UP000441586"/>
    </source>
</evidence>
<dbReference type="EMBL" id="WSFO01000009">
    <property type="protein sequence ID" value="KAE9628568.1"/>
    <property type="molecule type" value="Genomic_DNA"/>
</dbReference>
<sequence>MPIKQALLPLVAVFCLATGAVVADPLSAIGWLQQTTTTNNLPGTVLLEPPVTGSALQPQVIVTPLEALVTPVGLVSPSATGLPVDLWRGSRPSTLSRLIGQISVQDNPAMQSLLFTLLLSETRPPSGTGDQLLLARLDRLMQLGATDPAQALAEQAGPAQSIARFQRWFDATLLTGDEDRACAALTAKPYLSPKYEARIFCAARRGDWQTAALTLEAVHALDLLPKAQMDLLDRFLSPDVFELAPPLPRPQHPDPLTFRLFETIGERLPTAPLPRAFSAADLRDVAGWKAQLEAAERLTRISALNPNQLLGLYTDRLPAASGGIWDRVAALQRFETALNTTSPDAVAKTLPAVWQAMSEARIEVAFADLFSEQLSKIQLSGDVADLAWRVRLLSPSYETTALTLPQDSRKNRFLSALAKGTPNRVAATSALEQAIEDGFSEEASPPDDLQRLLESGQLGEAILNSMFLFEQGAAGNLSDLSAAITTFRAIGLEDTARRAALQLMLLERG</sequence>
<comment type="caution">
    <text evidence="2">The sequence shown here is derived from an EMBL/GenBank/DDBJ whole genome shotgun (WGS) entry which is preliminary data.</text>
</comment>
<evidence type="ECO:0000256" key="1">
    <source>
        <dbReference type="SAM" id="SignalP"/>
    </source>
</evidence>
<feature type="chain" id="PRO_5025567354" evidence="1">
    <location>
        <begin position="24"/>
        <end position="509"/>
    </location>
</feature>
<gene>
    <name evidence="2" type="ORF">GP644_15425</name>
</gene>
<name>A0A6A4R8U5_9RHOB</name>
<dbReference type="AlphaFoldDB" id="A0A6A4R8U5"/>
<proteinExistence type="predicted"/>
<accession>A0A6A4R8U5</accession>
<dbReference type="RefSeq" id="WP_158980294.1">
    <property type="nucleotide sequence ID" value="NZ_WSFO01000009.1"/>
</dbReference>
<keyword evidence="1" id="KW-0732">Signal</keyword>
<reference evidence="2 3" key="1">
    <citation type="submission" date="2019-12" db="EMBL/GenBank/DDBJ databases">
        <authorList>
            <person name="Zhang Y.-J."/>
        </authorList>
    </citation>
    <scope>NUCLEOTIDE SEQUENCE [LARGE SCALE GENOMIC DNA]</scope>
    <source>
        <strain evidence="2 3">H18S-6</strain>
    </source>
</reference>
<organism evidence="2 3">
    <name type="scientific">Parasedimentitalea maritima</name>
    <dbReference type="NCBI Taxonomy" id="2578117"/>
    <lineage>
        <taxon>Bacteria</taxon>
        <taxon>Pseudomonadati</taxon>
        <taxon>Pseudomonadota</taxon>
        <taxon>Alphaproteobacteria</taxon>
        <taxon>Rhodobacterales</taxon>
        <taxon>Paracoccaceae</taxon>
        <taxon>Parasedimentitalea</taxon>
    </lineage>
</organism>